<name>A0A8D8LBH2_CULPI</name>
<accession>A0A8D8LBH2</accession>
<organism evidence="2">
    <name type="scientific">Culex pipiens</name>
    <name type="common">House mosquito</name>
    <dbReference type="NCBI Taxonomy" id="7175"/>
    <lineage>
        <taxon>Eukaryota</taxon>
        <taxon>Metazoa</taxon>
        <taxon>Ecdysozoa</taxon>
        <taxon>Arthropoda</taxon>
        <taxon>Hexapoda</taxon>
        <taxon>Insecta</taxon>
        <taxon>Pterygota</taxon>
        <taxon>Neoptera</taxon>
        <taxon>Endopterygota</taxon>
        <taxon>Diptera</taxon>
        <taxon>Nematocera</taxon>
        <taxon>Culicoidea</taxon>
        <taxon>Culicidae</taxon>
        <taxon>Culicinae</taxon>
        <taxon>Culicini</taxon>
        <taxon>Culex</taxon>
        <taxon>Culex</taxon>
    </lineage>
</organism>
<feature type="region of interest" description="Disordered" evidence="1">
    <location>
        <begin position="107"/>
        <end position="128"/>
    </location>
</feature>
<proteinExistence type="predicted"/>
<dbReference type="EMBL" id="HBUE01243347">
    <property type="protein sequence ID" value="CAG6550543.1"/>
    <property type="molecule type" value="Transcribed_RNA"/>
</dbReference>
<evidence type="ECO:0000256" key="1">
    <source>
        <dbReference type="SAM" id="MobiDB-lite"/>
    </source>
</evidence>
<dbReference type="AlphaFoldDB" id="A0A8D8LBH2"/>
<protein>
    <submittedName>
        <fullName evidence="2">(northern house mosquito) hypothetical protein</fullName>
    </submittedName>
</protein>
<evidence type="ECO:0000313" key="2">
    <source>
        <dbReference type="EMBL" id="CAG6602837.1"/>
    </source>
</evidence>
<reference evidence="2" key="1">
    <citation type="submission" date="2021-05" db="EMBL/GenBank/DDBJ databases">
        <authorList>
            <person name="Alioto T."/>
            <person name="Alioto T."/>
            <person name="Gomez Garrido J."/>
        </authorList>
    </citation>
    <scope>NUCLEOTIDE SEQUENCE</scope>
</reference>
<dbReference type="EMBL" id="HBUE01350448">
    <property type="protein sequence ID" value="CAG6602837.1"/>
    <property type="molecule type" value="Transcribed_RNA"/>
</dbReference>
<sequence length="203" mass="24284">MRKKAMEMLWKKIMNLGKVPKRIIERKLKELLVKLDLLVEMVKEMVVELVVALVVEMVLEILVTWKELNLNSGKNKKWKYLTWSTSCWNTLRFSKRNRLTKRWRKKNRKYRPSQPTVHKLEETRTRTKRTRGKASRIQVIFLRGSTNEIVHWEASVTQRMNITNQRKFIPARMNRRKRKPDLVGVYRCISGRFVMTGWTTGGN</sequence>